<gene>
    <name evidence="1" type="ORF">HAX54_017498</name>
</gene>
<evidence type="ECO:0000313" key="2">
    <source>
        <dbReference type="Proteomes" id="UP000823775"/>
    </source>
</evidence>
<evidence type="ECO:0000313" key="1">
    <source>
        <dbReference type="EMBL" id="MCD7452579.1"/>
    </source>
</evidence>
<proteinExistence type="predicted"/>
<keyword evidence="2" id="KW-1185">Reference proteome</keyword>
<protein>
    <submittedName>
        <fullName evidence="1">Uncharacterized protein</fullName>
    </submittedName>
</protein>
<name>A0ABS8S175_DATST</name>
<reference evidence="1 2" key="1">
    <citation type="journal article" date="2021" name="BMC Genomics">
        <title>Datura genome reveals duplications of psychoactive alkaloid biosynthetic genes and high mutation rate following tissue culture.</title>
        <authorList>
            <person name="Rajewski A."/>
            <person name="Carter-House D."/>
            <person name="Stajich J."/>
            <person name="Litt A."/>
        </authorList>
    </citation>
    <scope>NUCLEOTIDE SEQUENCE [LARGE SCALE GENOMIC DNA]</scope>
    <source>
        <strain evidence="1">AR-01</strain>
    </source>
</reference>
<sequence length="80" mass="9210">MIETSGALINVSWVKFHVIRAASTAIVYPGGFNVGGQKGKYLSWMKRCFEELFTQFAESLGRARMFEKMKYHIHNEFGFL</sequence>
<comment type="caution">
    <text evidence="1">The sequence shown here is derived from an EMBL/GenBank/DDBJ whole genome shotgun (WGS) entry which is preliminary data.</text>
</comment>
<dbReference type="Proteomes" id="UP000823775">
    <property type="component" value="Unassembled WGS sequence"/>
</dbReference>
<organism evidence="1 2">
    <name type="scientific">Datura stramonium</name>
    <name type="common">Jimsonweed</name>
    <name type="synonym">Common thornapple</name>
    <dbReference type="NCBI Taxonomy" id="4076"/>
    <lineage>
        <taxon>Eukaryota</taxon>
        <taxon>Viridiplantae</taxon>
        <taxon>Streptophyta</taxon>
        <taxon>Embryophyta</taxon>
        <taxon>Tracheophyta</taxon>
        <taxon>Spermatophyta</taxon>
        <taxon>Magnoliopsida</taxon>
        <taxon>eudicotyledons</taxon>
        <taxon>Gunneridae</taxon>
        <taxon>Pentapetalae</taxon>
        <taxon>asterids</taxon>
        <taxon>lamiids</taxon>
        <taxon>Solanales</taxon>
        <taxon>Solanaceae</taxon>
        <taxon>Solanoideae</taxon>
        <taxon>Datureae</taxon>
        <taxon>Datura</taxon>
    </lineage>
</organism>
<dbReference type="EMBL" id="JACEIK010000216">
    <property type="protein sequence ID" value="MCD7452579.1"/>
    <property type="molecule type" value="Genomic_DNA"/>
</dbReference>
<accession>A0ABS8S175</accession>